<evidence type="ECO:0000313" key="1">
    <source>
        <dbReference type="EMBL" id="KSW11448.1"/>
    </source>
</evidence>
<organism evidence="1 2">
    <name type="scientific">Pyrodictium occultum</name>
    <dbReference type="NCBI Taxonomy" id="2309"/>
    <lineage>
        <taxon>Archaea</taxon>
        <taxon>Thermoproteota</taxon>
        <taxon>Thermoprotei</taxon>
        <taxon>Desulfurococcales</taxon>
        <taxon>Pyrodictiaceae</taxon>
        <taxon>Pyrodictium</taxon>
    </lineage>
</organism>
<dbReference type="OrthoDB" id="15264at2157"/>
<keyword evidence="2" id="KW-1185">Reference proteome</keyword>
<reference evidence="1 2" key="1">
    <citation type="submission" date="2015-11" db="EMBL/GenBank/DDBJ databases">
        <title>Genome sequence of Pyrodictium occultum PL-19, a marine hyperthermophilic archaeon isolated from Volcano, Italy.</title>
        <authorList>
            <person name="Utturkar S."/>
            <person name="Huber H."/>
            <person name="Leptihn S."/>
            <person name="Brown S."/>
            <person name="Stetter K.O."/>
            <person name="Podar M."/>
        </authorList>
    </citation>
    <scope>NUCLEOTIDE SEQUENCE [LARGE SCALE GENOMIC DNA]</scope>
    <source>
        <strain evidence="1 2">PL-19</strain>
    </source>
</reference>
<dbReference type="STRING" id="2309.CF15_00910"/>
<dbReference type="RefSeq" id="WP_058370120.1">
    <property type="nucleotide sequence ID" value="NZ_LNTB01000001.1"/>
</dbReference>
<protein>
    <submittedName>
        <fullName evidence="1">Uncharacterized protein</fullName>
    </submittedName>
</protein>
<name>A0A0V8RTY6_PYROC</name>
<proteinExistence type="predicted"/>
<evidence type="ECO:0000313" key="2">
    <source>
        <dbReference type="Proteomes" id="UP000053352"/>
    </source>
</evidence>
<dbReference type="Proteomes" id="UP000053352">
    <property type="component" value="Unassembled WGS sequence"/>
</dbReference>
<dbReference type="AlphaFoldDB" id="A0A0V8RTY6"/>
<gene>
    <name evidence="1" type="ORF">CF15_00910</name>
</gene>
<sequence>MLEENFTSTTYKYALDYEGFITVVYDLPGDYVDNARKLREAILYVVEGARRVLERTREEPGGEGEKPGG</sequence>
<accession>A0A0V8RTY6</accession>
<dbReference type="EMBL" id="LNTB01000001">
    <property type="protein sequence ID" value="KSW11448.1"/>
    <property type="molecule type" value="Genomic_DNA"/>
</dbReference>
<comment type="caution">
    <text evidence="1">The sequence shown here is derived from an EMBL/GenBank/DDBJ whole genome shotgun (WGS) entry which is preliminary data.</text>
</comment>